<evidence type="ECO:0000256" key="6">
    <source>
        <dbReference type="ARBA" id="ARBA00033334"/>
    </source>
</evidence>
<dbReference type="AlphaFoldDB" id="A0A1L3GNJ2"/>
<name>A0A1L3GNJ2_9BACT</name>
<evidence type="ECO:0000256" key="1">
    <source>
        <dbReference type="ARBA" id="ARBA00005121"/>
    </source>
</evidence>
<sequence>MNDKPRILIFTGDGKGKTTAAMGMVLRASSHGMRIKVVQFLKSDKGSGEIAALQNLPGVDFVQRGLGFVPKRRNDPKLGEHRRIAGEGLDLAREAILSDNYDLVVMDEICGAIAAGLLEEADVSELLTRAPAGLSLALTGRHATANLIELADTVTEMHCVKHGLRQGRTAQKGVEF</sequence>
<dbReference type="InterPro" id="IPR003724">
    <property type="entry name" value="CblAdoTrfase_CobA"/>
</dbReference>
<dbReference type="EMBL" id="CP015519">
    <property type="protein sequence ID" value="APG27460.1"/>
    <property type="molecule type" value="Genomic_DNA"/>
</dbReference>
<dbReference type="Gene3D" id="3.40.50.300">
    <property type="entry name" value="P-loop containing nucleotide triphosphate hydrolases"/>
    <property type="match status" value="1"/>
</dbReference>
<dbReference type="GO" id="GO:0009236">
    <property type="term" value="P:cobalamin biosynthetic process"/>
    <property type="evidence" value="ECO:0007669"/>
    <property type="project" value="UniProtKB-UniPathway"/>
</dbReference>
<evidence type="ECO:0000256" key="7">
    <source>
        <dbReference type="ARBA" id="ARBA00033354"/>
    </source>
</evidence>
<reference evidence="10 11" key="1">
    <citation type="journal article" date="2017" name="Genome Announc.">
        <title>Complete Genome Sequences of Two Acetylene-Fermenting Pelobacter acetylenicus Strains.</title>
        <authorList>
            <person name="Sutton J.M."/>
            <person name="Baesman S.M."/>
            <person name="Fierst J.L."/>
            <person name="Poret-Peterson A.T."/>
            <person name="Oremland R.S."/>
            <person name="Dunlap D.S."/>
            <person name="Akob D.M."/>
        </authorList>
    </citation>
    <scope>NUCLEOTIDE SEQUENCE [LARGE SCALE GENOMIC DNA]</scope>
    <source>
        <strain evidence="10 11">SFB93</strain>
    </source>
</reference>
<dbReference type="PANTHER" id="PTHR46638">
    <property type="entry name" value="CORRINOID ADENOSYLTRANSFERASE"/>
    <property type="match status" value="1"/>
</dbReference>
<dbReference type="CDD" id="cd00561">
    <property type="entry name" value="CobA_ACA"/>
    <property type="match status" value="1"/>
</dbReference>
<keyword evidence="10" id="KW-0808">Transferase</keyword>
<organism evidence="10 11">
    <name type="scientific">Syntrophotalea acetylenivorans</name>
    <dbReference type="NCBI Taxonomy" id="1842532"/>
    <lineage>
        <taxon>Bacteria</taxon>
        <taxon>Pseudomonadati</taxon>
        <taxon>Thermodesulfobacteriota</taxon>
        <taxon>Desulfuromonadia</taxon>
        <taxon>Desulfuromonadales</taxon>
        <taxon>Syntrophotaleaceae</taxon>
        <taxon>Syntrophotalea</taxon>
    </lineage>
</organism>
<evidence type="ECO:0000256" key="3">
    <source>
        <dbReference type="ARBA" id="ARBA00012454"/>
    </source>
</evidence>
<evidence type="ECO:0000256" key="2">
    <source>
        <dbReference type="ARBA" id="ARBA00007487"/>
    </source>
</evidence>
<comment type="catalytic activity">
    <reaction evidence="8">
        <text>2 cob(II)yrinate a,c diamide + reduced [electron-transfer flavoprotein] + 2 ATP = 2 adenosylcob(III)yrinate a,c-diamide + 2 triphosphate + oxidized [electron-transfer flavoprotein] + 3 H(+)</text>
        <dbReference type="Rhea" id="RHEA:11528"/>
        <dbReference type="Rhea" id="RHEA-COMP:10685"/>
        <dbReference type="Rhea" id="RHEA-COMP:10686"/>
        <dbReference type="ChEBI" id="CHEBI:15378"/>
        <dbReference type="ChEBI" id="CHEBI:18036"/>
        <dbReference type="ChEBI" id="CHEBI:30616"/>
        <dbReference type="ChEBI" id="CHEBI:57692"/>
        <dbReference type="ChEBI" id="CHEBI:58307"/>
        <dbReference type="ChEBI" id="CHEBI:58503"/>
        <dbReference type="ChEBI" id="CHEBI:58537"/>
        <dbReference type="EC" id="2.5.1.17"/>
    </reaction>
</comment>
<keyword evidence="11" id="KW-1185">Reference proteome</keyword>
<evidence type="ECO:0000313" key="11">
    <source>
        <dbReference type="Proteomes" id="UP000182517"/>
    </source>
</evidence>
<dbReference type="RefSeq" id="WP_072283427.1">
    <property type="nucleotide sequence ID" value="NZ_CP015519.1"/>
</dbReference>
<evidence type="ECO:0000256" key="5">
    <source>
        <dbReference type="ARBA" id="ARBA00031529"/>
    </source>
</evidence>
<dbReference type="OrthoDB" id="9810309at2"/>
<evidence type="ECO:0000256" key="4">
    <source>
        <dbReference type="ARBA" id="ARBA00024929"/>
    </source>
</evidence>
<comment type="function">
    <text evidence="4">Required for both de novo synthesis of the corrin ring for the assimilation of exogenous corrinoids. Participates in the adenosylation of a variety of incomplete and complete corrinoids.</text>
</comment>
<accession>A0A1L3GNJ2</accession>
<dbReference type="InterPro" id="IPR027417">
    <property type="entry name" value="P-loop_NTPase"/>
</dbReference>
<comment type="pathway">
    <text evidence="1">Cofactor biosynthesis; adenosylcobalamin biosynthesis; adenosylcobalamin from cob(II)yrinate a,c-diamide: step 2/7.</text>
</comment>
<dbReference type="PIRSF" id="PIRSF015617">
    <property type="entry name" value="Adensltrnsf_CobA"/>
    <property type="match status" value="1"/>
</dbReference>
<gene>
    <name evidence="10" type="ORF">A7E78_06150</name>
</gene>
<dbReference type="GO" id="GO:0008817">
    <property type="term" value="F:corrinoid adenosyltransferase activity"/>
    <property type="evidence" value="ECO:0007669"/>
    <property type="project" value="UniProtKB-EC"/>
</dbReference>
<dbReference type="KEGG" id="pef:A7E78_06150"/>
<evidence type="ECO:0000313" key="10">
    <source>
        <dbReference type="EMBL" id="APG27460.1"/>
    </source>
</evidence>
<dbReference type="GO" id="GO:0005524">
    <property type="term" value="F:ATP binding"/>
    <property type="evidence" value="ECO:0007669"/>
    <property type="project" value="InterPro"/>
</dbReference>
<dbReference type="UniPathway" id="UPA00148">
    <property type="reaction ID" value="UER00233"/>
</dbReference>
<evidence type="ECO:0000256" key="8">
    <source>
        <dbReference type="ARBA" id="ARBA00048555"/>
    </source>
</evidence>
<comment type="similarity">
    <text evidence="2">Belongs to the Cob(I)alamin adenosyltransferase family.</text>
</comment>
<dbReference type="EC" id="2.5.1.17" evidence="3"/>
<proteinExistence type="inferred from homology"/>
<dbReference type="SUPFAM" id="SSF52540">
    <property type="entry name" value="P-loop containing nucleoside triphosphate hydrolases"/>
    <property type="match status" value="1"/>
</dbReference>
<dbReference type="STRING" id="1842532.A7E78_06150"/>
<dbReference type="Proteomes" id="UP000182517">
    <property type="component" value="Chromosome"/>
</dbReference>
<comment type="catalytic activity">
    <reaction evidence="9">
        <text>2 cob(II)alamin + reduced [electron-transfer flavoprotein] + 2 ATP = 2 adenosylcob(III)alamin + 2 triphosphate + oxidized [electron-transfer flavoprotein] + 3 H(+)</text>
        <dbReference type="Rhea" id="RHEA:28671"/>
        <dbReference type="Rhea" id="RHEA-COMP:10685"/>
        <dbReference type="Rhea" id="RHEA-COMP:10686"/>
        <dbReference type="ChEBI" id="CHEBI:15378"/>
        <dbReference type="ChEBI" id="CHEBI:16304"/>
        <dbReference type="ChEBI" id="CHEBI:18036"/>
        <dbReference type="ChEBI" id="CHEBI:18408"/>
        <dbReference type="ChEBI" id="CHEBI:30616"/>
        <dbReference type="ChEBI" id="CHEBI:57692"/>
        <dbReference type="ChEBI" id="CHEBI:58307"/>
        <dbReference type="EC" id="2.5.1.17"/>
    </reaction>
</comment>
<dbReference type="Pfam" id="PF02572">
    <property type="entry name" value="CobA_CobO_BtuR"/>
    <property type="match status" value="1"/>
</dbReference>
<evidence type="ECO:0000256" key="9">
    <source>
        <dbReference type="ARBA" id="ARBA00048692"/>
    </source>
</evidence>
<protein>
    <recommendedName>
        <fullName evidence="3">corrinoid adenosyltransferase</fullName>
        <ecNumber evidence="3">2.5.1.17</ecNumber>
    </recommendedName>
    <alternativeName>
        <fullName evidence="5">Cob(II)alamin adenosyltransferase</fullName>
    </alternativeName>
    <alternativeName>
        <fullName evidence="7">Cob(II)yrinic acid a,c-diamide adenosyltransferase</fullName>
    </alternativeName>
    <alternativeName>
        <fullName evidence="6">Cobinamide/cobalamin adenosyltransferase</fullName>
    </alternativeName>
</protein>
<dbReference type="PANTHER" id="PTHR46638:SF1">
    <property type="entry name" value="CORRINOID ADENOSYLTRANSFERASE"/>
    <property type="match status" value="1"/>
</dbReference>